<dbReference type="EMBL" id="JANPWB010000006">
    <property type="protein sequence ID" value="KAJ1177340.1"/>
    <property type="molecule type" value="Genomic_DNA"/>
</dbReference>
<accession>A0AAV7TKZ4</accession>
<evidence type="ECO:0000313" key="3">
    <source>
        <dbReference type="Proteomes" id="UP001066276"/>
    </source>
</evidence>
<feature type="region of interest" description="Disordered" evidence="1">
    <location>
        <begin position="1"/>
        <end position="81"/>
    </location>
</feature>
<protein>
    <submittedName>
        <fullName evidence="2">Uncharacterized protein</fullName>
    </submittedName>
</protein>
<keyword evidence="3" id="KW-1185">Reference proteome</keyword>
<dbReference type="Proteomes" id="UP001066276">
    <property type="component" value="Chromosome 3_2"/>
</dbReference>
<reference evidence="2" key="1">
    <citation type="journal article" date="2022" name="bioRxiv">
        <title>Sequencing and chromosome-scale assembly of the giantPleurodeles waltlgenome.</title>
        <authorList>
            <person name="Brown T."/>
            <person name="Elewa A."/>
            <person name="Iarovenko S."/>
            <person name="Subramanian E."/>
            <person name="Araus A.J."/>
            <person name="Petzold A."/>
            <person name="Susuki M."/>
            <person name="Suzuki K.-i.T."/>
            <person name="Hayashi T."/>
            <person name="Toyoda A."/>
            <person name="Oliveira C."/>
            <person name="Osipova E."/>
            <person name="Leigh N.D."/>
            <person name="Simon A."/>
            <person name="Yun M.H."/>
        </authorList>
    </citation>
    <scope>NUCLEOTIDE SEQUENCE</scope>
    <source>
        <strain evidence="2">20211129_DDA</strain>
        <tissue evidence="2">Liver</tissue>
    </source>
</reference>
<evidence type="ECO:0000313" key="2">
    <source>
        <dbReference type="EMBL" id="KAJ1177340.1"/>
    </source>
</evidence>
<gene>
    <name evidence="2" type="ORF">NDU88_002599</name>
</gene>
<dbReference type="AlphaFoldDB" id="A0AAV7TKZ4"/>
<comment type="caution">
    <text evidence="2">The sequence shown here is derived from an EMBL/GenBank/DDBJ whole genome shotgun (WGS) entry which is preliminary data.</text>
</comment>
<proteinExistence type="predicted"/>
<evidence type="ECO:0000256" key="1">
    <source>
        <dbReference type="SAM" id="MobiDB-lite"/>
    </source>
</evidence>
<sequence>MYDIPTRLSTHALPPMPIQGTPKKGDKDLEDNEAISPDQRRRAVRSPKTATQPRLLATVVKPKEPHSCRRPVKQDMLSPRA</sequence>
<name>A0AAV7TKZ4_PLEWA</name>
<organism evidence="2 3">
    <name type="scientific">Pleurodeles waltl</name>
    <name type="common">Iberian ribbed newt</name>
    <dbReference type="NCBI Taxonomy" id="8319"/>
    <lineage>
        <taxon>Eukaryota</taxon>
        <taxon>Metazoa</taxon>
        <taxon>Chordata</taxon>
        <taxon>Craniata</taxon>
        <taxon>Vertebrata</taxon>
        <taxon>Euteleostomi</taxon>
        <taxon>Amphibia</taxon>
        <taxon>Batrachia</taxon>
        <taxon>Caudata</taxon>
        <taxon>Salamandroidea</taxon>
        <taxon>Salamandridae</taxon>
        <taxon>Pleurodelinae</taxon>
        <taxon>Pleurodeles</taxon>
    </lineage>
</organism>